<evidence type="ECO:0000313" key="3">
    <source>
        <dbReference type="Proteomes" id="UP000015531"/>
    </source>
</evidence>
<keyword evidence="3" id="KW-1185">Reference proteome</keyword>
<protein>
    <recommendedName>
        <fullName evidence="4">Secreted protein</fullName>
    </recommendedName>
</protein>
<accession>T0IU93</accession>
<name>T0IU93_9SPHN</name>
<sequence>MRVRWPAATRLLIAACTVRSVLLHLRASVAIDGQHWPSSFALSASASSTIFSLSGRSIAQTSDITRTLT</sequence>
<comment type="caution">
    <text evidence="2">The sequence shown here is derived from an EMBL/GenBank/DDBJ whole genome shotgun (WGS) entry which is preliminary data.</text>
</comment>
<reference evidence="2 3" key="1">
    <citation type="journal article" date="2013" name="Genome Announc.">
        <title>Draft Genome Sequence of Sphingobium lactosutens Strain DS20T, Isolated from a Hexachlorocyclohexane Dumpsite.</title>
        <authorList>
            <person name="Kumar R."/>
            <person name="Dwivedi V."/>
            <person name="Negi V."/>
            <person name="Khurana J.P."/>
            <person name="Lal R."/>
        </authorList>
    </citation>
    <scope>NUCLEOTIDE SEQUENCE [LARGE SCALE GENOMIC DNA]</scope>
    <source>
        <strain evidence="2 3">DS20</strain>
    </source>
</reference>
<gene>
    <name evidence="2" type="ORF">RLDS_16050</name>
</gene>
<dbReference type="AlphaFoldDB" id="T0IU93"/>
<proteinExistence type="predicted"/>
<organism evidence="2 3">
    <name type="scientific">Sphingobium lactosutens DS20</name>
    <dbReference type="NCBI Taxonomy" id="1331060"/>
    <lineage>
        <taxon>Bacteria</taxon>
        <taxon>Pseudomonadati</taxon>
        <taxon>Pseudomonadota</taxon>
        <taxon>Alphaproteobacteria</taxon>
        <taxon>Sphingomonadales</taxon>
        <taxon>Sphingomonadaceae</taxon>
        <taxon>Sphingobium</taxon>
    </lineage>
</organism>
<dbReference type="EMBL" id="ATDP01000097">
    <property type="protein sequence ID" value="EQB13249.1"/>
    <property type="molecule type" value="Genomic_DNA"/>
</dbReference>
<evidence type="ECO:0000313" key="2">
    <source>
        <dbReference type="EMBL" id="EQB13249.1"/>
    </source>
</evidence>
<dbReference type="Proteomes" id="UP000015531">
    <property type="component" value="Unassembled WGS sequence"/>
</dbReference>
<evidence type="ECO:0000256" key="1">
    <source>
        <dbReference type="SAM" id="SignalP"/>
    </source>
</evidence>
<keyword evidence="1" id="KW-0732">Signal</keyword>
<feature type="signal peptide" evidence="1">
    <location>
        <begin position="1"/>
        <end position="20"/>
    </location>
</feature>
<feature type="chain" id="PRO_5004564985" description="Secreted protein" evidence="1">
    <location>
        <begin position="21"/>
        <end position="69"/>
    </location>
</feature>
<evidence type="ECO:0008006" key="4">
    <source>
        <dbReference type="Google" id="ProtNLM"/>
    </source>
</evidence>